<proteinExistence type="predicted"/>
<dbReference type="Pfam" id="PF20316">
    <property type="entry name" value="DUF6612"/>
    <property type="match status" value="1"/>
</dbReference>
<keyword evidence="2" id="KW-0732">Signal</keyword>
<evidence type="ECO:0000313" key="3">
    <source>
        <dbReference type="EMBL" id="GAA1234120.1"/>
    </source>
</evidence>
<dbReference type="Gene3D" id="2.50.20.20">
    <property type="match status" value="1"/>
</dbReference>
<feature type="region of interest" description="Disordered" evidence="1">
    <location>
        <begin position="55"/>
        <end position="89"/>
    </location>
</feature>
<name>A0ABN1W6Y5_9PSEU</name>
<feature type="signal peptide" evidence="2">
    <location>
        <begin position="1"/>
        <end position="21"/>
    </location>
</feature>
<dbReference type="PROSITE" id="PS51257">
    <property type="entry name" value="PROKAR_LIPOPROTEIN"/>
    <property type="match status" value="1"/>
</dbReference>
<gene>
    <name evidence="3" type="ORF">GCM10009676_17090</name>
</gene>
<comment type="caution">
    <text evidence="3">The sequence shown here is derived from an EMBL/GenBank/DDBJ whole genome shotgun (WGS) entry which is preliminary data.</text>
</comment>
<evidence type="ECO:0008006" key="5">
    <source>
        <dbReference type="Google" id="ProtNLM"/>
    </source>
</evidence>
<protein>
    <recommendedName>
        <fullName evidence="5">Lipoprotein LprG</fullName>
    </recommendedName>
</protein>
<dbReference type="Proteomes" id="UP001500653">
    <property type="component" value="Unassembled WGS sequence"/>
</dbReference>
<feature type="region of interest" description="Disordered" evidence="1">
    <location>
        <begin position="237"/>
        <end position="280"/>
    </location>
</feature>
<feature type="chain" id="PRO_5045077331" description="Lipoprotein LprG" evidence="2">
    <location>
        <begin position="22"/>
        <end position="280"/>
    </location>
</feature>
<reference evidence="3 4" key="1">
    <citation type="journal article" date="2019" name="Int. J. Syst. Evol. Microbiol.">
        <title>The Global Catalogue of Microorganisms (GCM) 10K type strain sequencing project: providing services to taxonomists for standard genome sequencing and annotation.</title>
        <authorList>
            <consortium name="The Broad Institute Genomics Platform"/>
            <consortium name="The Broad Institute Genome Sequencing Center for Infectious Disease"/>
            <person name="Wu L."/>
            <person name="Ma J."/>
        </authorList>
    </citation>
    <scope>NUCLEOTIDE SEQUENCE [LARGE SCALE GENOMIC DNA]</scope>
    <source>
        <strain evidence="3 4">JCM 13023</strain>
    </source>
</reference>
<dbReference type="EMBL" id="BAAALN010000005">
    <property type="protein sequence ID" value="GAA1234120.1"/>
    <property type="molecule type" value="Genomic_DNA"/>
</dbReference>
<evidence type="ECO:0000256" key="1">
    <source>
        <dbReference type="SAM" id="MobiDB-lite"/>
    </source>
</evidence>
<sequence length="280" mass="29154">MRKTSLVAGAAALVLTLSACGGGDDNAAGSGGSAEGNGGNGASVGNLFEDASTLADTASQSTSTEKTTKFTGTMSVGGQEISYTGEGEFGDEPKVAMTMSMPGAGQEIETRIIGQTMYMNMGGTWMKGDLDALGQGGAQGAEMNDPTKMLEFAQKAGEITGSERTTLDGQETTHYTLDLDFKKLAEEMDQMTGTSQGMLEDVDATVPMEIWLNGEDLPVKVTMDMGEMMKKFAEKAGGNPQMANGGMQVESTYSDWGAPVNVEEPPADQVQEMPSGGMPN</sequence>
<dbReference type="RefSeq" id="WP_253863540.1">
    <property type="nucleotide sequence ID" value="NZ_BAAALN010000005.1"/>
</dbReference>
<dbReference type="SUPFAM" id="SSF89392">
    <property type="entry name" value="Prokaryotic lipoproteins and lipoprotein localization factors"/>
    <property type="match status" value="1"/>
</dbReference>
<evidence type="ECO:0000256" key="2">
    <source>
        <dbReference type="SAM" id="SignalP"/>
    </source>
</evidence>
<dbReference type="InterPro" id="IPR046720">
    <property type="entry name" value="DUF6612"/>
</dbReference>
<accession>A0ABN1W6Y5</accession>
<organism evidence="3 4">
    <name type="scientific">Prauserella halophila</name>
    <dbReference type="NCBI Taxonomy" id="185641"/>
    <lineage>
        <taxon>Bacteria</taxon>
        <taxon>Bacillati</taxon>
        <taxon>Actinomycetota</taxon>
        <taxon>Actinomycetes</taxon>
        <taxon>Pseudonocardiales</taxon>
        <taxon>Pseudonocardiaceae</taxon>
        <taxon>Prauserella</taxon>
    </lineage>
</organism>
<keyword evidence="4" id="KW-1185">Reference proteome</keyword>
<feature type="compositionally biased region" description="Low complexity" evidence="1">
    <location>
        <begin position="57"/>
        <end position="74"/>
    </location>
</feature>
<evidence type="ECO:0000313" key="4">
    <source>
        <dbReference type="Proteomes" id="UP001500653"/>
    </source>
</evidence>
<dbReference type="InterPro" id="IPR029046">
    <property type="entry name" value="LolA/LolB/LppX"/>
</dbReference>